<dbReference type="GO" id="GO:0042761">
    <property type="term" value="P:very long-chain fatty acid biosynthetic process"/>
    <property type="evidence" value="ECO:0007669"/>
    <property type="project" value="TreeGrafter"/>
</dbReference>
<dbReference type="GO" id="GO:0030148">
    <property type="term" value="P:sphingolipid biosynthetic process"/>
    <property type="evidence" value="ECO:0007669"/>
    <property type="project" value="TreeGrafter"/>
</dbReference>
<keyword evidence="8 10" id="KW-0472">Membrane</keyword>
<keyword evidence="3 10" id="KW-0808">Transferase</keyword>
<dbReference type="EC" id="2.3.1.199" evidence="10"/>
<dbReference type="Pfam" id="PF01151">
    <property type="entry name" value="ELO"/>
    <property type="match status" value="1"/>
</dbReference>
<evidence type="ECO:0000256" key="4">
    <source>
        <dbReference type="ARBA" id="ARBA00022692"/>
    </source>
</evidence>
<evidence type="ECO:0000256" key="6">
    <source>
        <dbReference type="ARBA" id="ARBA00022989"/>
    </source>
</evidence>
<feature type="transmembrane region" description="Helical" evidence="10">
    <location>
        <begin position="60"/>
        <end position="82"/>
    </location>
</feature>
<dbReference type="EMBL" id="CAXIEN010000035">
    <property type="protein sequence ID" value="CAL1268631.1"/>
    <property type="molecule type" value="Genomic_DNA"/>
</dbReference>
<evidence type="ECO:0000256" key="3">
    <source>
        <dbReference type="ARBA" id="ARBA00022679"/>
    </source>
</evidence>
<evidence type="ECO:0000256" key="1">
    <source>
        <dbReference type="ARBA" id="ARBA00004141"/>
    </source>
</evidence>
<evidence type="ECO:0000313" key="12">
    <source>
        <dbReference type="Proteomes" id="UP001497382"/>
    </source>
</evidence>
<dbReference type="InterPro" id="IPR002076">
    <property type="entry name" value="ELO_fam"/>
</dbReference>
<keyword evidence="7 10" id="KW-0443">Lipid metabolism</keyword>
<organism evidence="11 12">
    <name type="scientific">Larinioides sclopetarius</name>
    <dbReference type="NCBI Taxonomy" id="280406"/>
    <lineage>
        <taxon>Eukaryota</taxon>
        <taxon>Metazoa</taxon>
        <taxon>Ecdysozoa</taxon>
        <taxon>Arthropoda</taxon>
        <taxon>Chelicerata</taxon>
        <taxon>Arachnida</taxon>
        <taxon>Araneae</taxon>
        <taxon>Araneomorphae</taxon>
        <taxon>Entelegynae</taxon>
        <taxon>Araneoidea</taxon>
        <taxon>Araneidae</taxon>
        <taxon>Larinioides</taxon>
    </lineage>
</organism>
<keyword evidence="5 10" id="KW-0276">Fatty acid metabolism</keyword>
<dbReference type="GO" id="GO:0034626">
    <property type="term" value="P:fatty acid elongation, polyunsaturated fatty acid"/>
    <property type="evidence" value="ECO:0007669"/>
    <property type="project" value="TreeGrafter"/>
</dbReference>
<comment type="caution">
    <text evidence="11">The sequence shown here is derived from an EMBL/GenBank/DDBJ whole genome shotgun (WGS) entry which is preliminary data.</text>
</comment>
<reference evidence="11 12" key="1">
    <citation type="submission" date="2024-04" db="EMBL/GenBank/DDBJ databases">
        <authorList>
            <person name="Rising A."/>
            <person name="Reimegard J."/>
            <person name="Sonavane S."/>
            <person name="Akerstrom W."/>
            <person name="Nylinder S."/>
            <person name="Hedman E."/>
            <person name="Kallberg Y."/>
        </authorList>
    </citation>
    <scope>NUCLEOTIDE SEQUENCE [LARGE SCALE GENOMIC DNA]</scope>
</reference>
<keyword evidence="9 10" id="KW-0275">Fatty acid biosynthesis</keyword>
<evidence type="ECO:0000256" key="9">
    <source>
        <dbReference type="ARBA" id="ARBA00023160"/>
    </source>
</evidence>
<dbReference type="PANTHER" id="PTHR11157">
    <property type="entry name" value="FATTY ACID ACYL TRANSFERASE-RELATED"/>
    <property type="match status" value="1"/>
</dbReference>
<feature type="transmembrane region" description="Helical" evidence="10">
    <location>
        <begin position="233"/>
        <end position="252"/>
    </location>
</feature>
<keyword evidence="2 10" id="KW-0444">Lipid biosynthesis</keyword>
<feature type="transmembrane region" description="Helical" evidence="10">
    <location>
        <begin position="203"/>
        <end position="221"/>
    </location>
</feature>
<dbReference type="GO" id="GO:0009922">
    <property type="term" value="F:fatty acid elongase activity"/>
    <property type="evidence" value="ECO:0007669"/>
    <property type="project" value="UniProtKB-EC"/>
</dbReference>
<dbReference type="GO" id="GO:0034625">
    <property type="term" value="P:fatty acid elongation, monounsaturated fatty acid"/>
    <property type="evidence" value="ECO:0007669"/>
    <property type="project" value="TreeGrafter"/>
</dbReference>
<comment type="similarity">
    <text evidence="10">Belongs to the ELO family.</text>
</comment>
<evidence type="ECO:0000256" key="7">
    <source>
        <dbReference type="ARBA" id="ARBA00023098"/>
    </source>
</evidence>
<feature type="transmembrane region" description="Helical" evidence="10">
    <location>
        <begin position="169"/>
        <end position="191"/>
    </location>
</feature>
<evidence type="ECO:0000256" key="8">
    <source>
        <dbReference type="ARBA" id="ARBA00023136"/>
    </source>
</evidence>
<name>A0AAV1ZE70_9ARAC</name>
<keyword evidence="6 10" id="KW-1133">Transmembrane helix</keyword>
<keyword evidence="4 10" id="KW-0812">Transmembrane</keyword>
<comment type="subcellular location">
    <subcellularLocation>
        <location evidence="1">Membrane</location>
        <topology evidence="1">Multi-pass membrane protein</topology>
    </subcellularLocation>
</comment>
<feature type="transmembrane region" description="Helical" evidence="10">
    <location>
        <begin position="145"/>
        <end position="163"/>
    </location>
</feature>
<evidence type="ECO:0000256" key="5">
    <source>
        <dbReference type="ARBA" id="ARBA00022832"/>
    </source>
</evidence>
<dbReference type="GO" id="GO:0005789">
    <property type="term" value="C:endoplasmic reticulum membrane"/>
    <property type="evidence" value="ECO:0007669"/>
    <property type="project" value="TreeGrafter"/>
</dbReference>
<dbReference type="Proteomes" id="UP001497382">
    <property type="component" value="Unassembled WGS sequence"/>
</dbReference>
<feature type="transmembrane region" description="Helical" evidence="10">
    <location>
        <begin position="29"/>
        <end position="48"/>
    </location>
</feature>
<keyword evidence="12" id="KW-1185">Reference proteome</keyword>
<comment type="catalytic activity">
    <reaction evidence="10">
        <text>a very-long-chain acyl-CoA + malonyl-CoA + H(+) = a very-long-chain 3-oxoacyl-CoA + CO2 + CoA</text>
        <dbReference type="Rhea" id="RHEA:32727"/>
        <dbReference type="ChEBI" id="CHEBI:15378"/>
        <dbReference type="ChEBI" id="CHEBI:16526"/>
        <dbReference type="ChEBI" id="CHEBI:57287"/>
        <dbReference type="ChEBI" id="CHEBI:57384"/>
        <dbReference type="ChEBI" id="CHEBI:90725"/>
        <dbReference type="ChEBI" id="CHEBI:90736"/>
        <dbReference type="EC" id="2.3.1.199"/>
    </reaction>
</comment>
<proteinExistence type="inferred from homology"/>
<accession>A0AAV1ZE70</accession>
<dbReference type="GO" id="GO:0019367">
    <property type="term" value="P:fatty acid elongation, saturated fatty acid"/>
    <property type="evidence" value="ECO:0007669"/>
    <property type="project" value="TreeGrafter"/>
</dbReference>
<evidence type="ECO:0000313" key="11">
    <source>
        <dbReference type="EMBL" id="CAL1268631.1"/>
    </source>
</evidence>
<dbReference type="AlphaFoldDB" id="A0AAV1ZE70"/>
<evidence type="ECO:0000256" key="10">
    <source>
        <dbReference type="RuleBase" id="RU361115"/>
    </source>
</evidence>
<sequence>MVWNEAVQFYNHTFENADPRVADWPMMHSPFPTLIICLSYVYIVKYLGPSLMKNREPLDIRWLMAIYNFSMVIFSFLIFYYFGVYGWFGSYSWKCQPVDYSNSPEAIGVRIFFSYSIYCFNFVKSFRAIFFVMRKKYSQVSTLHVIHHGIMPMSVWLGLKFTPGGHSTFFAFVNSFVHILMYIYYGLAAFGPRMNKYLWWKKYMTTIQMIQFLMIFTHAFQLLFINCNYPRGFMYWIGFHAVLFWFLFAEFYKNAYQKNKAVKAALRAKETSEEGSPVKNGYKLTNGHSYSNGYANGSTKNVYTNGNGYIHLNEKEQYSNGVQHEDSSSDSIKKVN</sequence>
<gene>
    <name evidence="11" type="ORF">LARSCL_LOCUS4281</name>
</gene>
<evidence type="ECO:0000256" key="2">
    <source>
        <dbReference type="ARBA" id="ARBA00022516"/>
    </source>
</evidence>
<feature type="transmembrane region" description="Helical" evidence="10">
    <location>
        <begin position="112"/>
        <end position="133"/>
    </location>
</feature>
<dbReference type="PANTHER" id="PTHR11157:SF167">
    <property type="entry name" value="ELONGATION OF VERY LONG CHAIN FATTY ACIDS PROTEIN"/>
    <property type="match status" value="1"/>
</dbReference>
<protein>
    <recommendedName>
        <fullName evidence="10">Elongation of very long chain fatty acids protein</fullName>
        <ecNumber evidence="10">2.3.1.199</ecNumber>
    </recommendedName>
    <alternativeName>
        <fullName evidence="10">Very-long-chain 3-oxoacyl-CoA synthase</fullName>
    </alternativeName>
</protein>